<feature type="domain" description="Tryptophan synthase beta chain-like PALP" evidence="1">
    <location>
        <begin position="10"/>
        <end position="316"/>
    </location>
</feature>
<dbReference type="RefSeq" id="WP_279527183.1">
    <property type="nucleotide sequence ID" value="NZ_CP122312.1"/>
</dbReference>
<dbReference type="Pfam" id="PF00291">
    <property type="entry name" value="PALP"/>
    <property type="match status" value="1"/>
</dbReference>
<dbReference type="Gene3D" id="3.40.50.1100">
    <property type="match status" value="3"/>
</dbReference>
<dbReference type="InterPro" id="IPR001926">
    <property type="entry name" value="TrpB-like_PALP"/>
</dbReference>
<sequence>MSGAPVDESTIGRTPLVEVDLDVLPTVYAKLEWFNCYDCGFGGGSVKTRIAKAMLDAAEARDEIRGRTIVEPSSGNTGTALARIGSSRGYDVEIVTPESPSETKIEAIQAAGGRVRRATTYEMMLEQCADLLEANPEQYYRPNQYANPANPGVHAATTGPEIWRQTDGEVTHFVAGAGTGGTVTGVGTALHRRGDVTVHGFEPAEPEHAIDGLKYTRGSRFHDPDVYDESVLDDFFTVSTADAYECARWLRERYADREVRVVDTGQHDAPTVRDHLRVGEEFLVGTSSGAVVAAVERLAAEGAFDADDVVVVPFPDRGDRYRHLPLWEDVL</sequence>
<dbReference type="InterPro" id="IPR050214">
    <property type="entry name" value="Cys_Synth/Cystath_Beta-Synth"/>
</dbReference>
<name>A0ABD5Z5J5_9EURY</name>
<reference evidence="2 3" key="1">
    <citation type="journal article" date="2019" name="Int. J. Syst. Evol. Microbiol.">
        <title>The Global Catalogue of Microorganisms (GCM) 10K type strain sequencing project: providing services to taxonomists for standard genome sequencing and annotation.</title>
        <authorList>
            <consortium name="The Broad Institute Genomics Platform"/>
            <consortium name="The Broad Institute Genome Sequencing Center for Infectious Disease"/>
            <person name="Wu L."/>
            <person name="Ma J."/>
        </authorList>
    </citation>
    <scope>NUCLEOTIDE SEQUENCE [LARGE SCALE GENOMIC DNA]</scope>
    <source>
        <strain evidence="2 3">XZGYJ-43</strain>
    </source>
</reference>
<dbReference type="InterPro" id="IPR036052">
    <property type="entry name" value="TrpB-like_PALP_sf"/>
</dbReference>
<evidence type="ECO:0000313" key="2">
    <source>
        <dbReference type="EMBL" id="MFC7200403.1"/>
    </source>
</evidence>
<evidence type="ECO:0000259" key="1">
    <source>
        <dbReference type="Pfam" id="PF00291"/>
    </source>
</evidence>
<evidence type="ECO:0000313" key="3">
    <source>
        <dbReference type="Proteomes" id="UP001596447"/>
    </source>
</evidence>
<protein>
    <submittedName>
        <fullName evidence="2">PLP-dependent cysteine synthase family protein</fullName>
    </submittedName>
</protein>
<keyword evidence="3" id="KW-1185">Reference proteome</keyword>
<dbReference type="PANTHER" id="PTHR10314">
    <property type="entry name" value="CYSTATHIONINE BETA-SYNTHASE"/>
    <property type="match status" value="1"/>
</dbReference>
<dbReference type="SUPFAM" id="SSF53686">
    <property type="entry name" value="Tryptophan synthase beta subunit-like PLP-dependent enzymes"/>
    <property type="match status" value="1"/>
</dbReference>
<gene>
    <name evidence="2" type="ORF">ACFQJ9_13445</name>
</gene>
<proteinExistence type="predicted"/>
<organism evidence="2 3">
    <name type="scientific">Halospeciosus flavus</name>
    <dbReference type="NCBI Taxonomy" id="3032283"/>
    <lineage>
        <taxon>Archaea</taxon>
        <taxon>Methanobacteriati</taxon>
        <taxon>Methanobacteriota</taxon>
        <taxon>Stenosarchaea group</taxon>
        <taxon>Halobacteria</taxon>
        <taxon>Halobacteriales</taxon>
        <taxon>Halobacteriaceae</taxon>
        <taxon>Halospeciosus</taxon>
    </lineage>
</organism>
<comment type="caution">
    <text evidence="2">The sequence shown here is derived from an EMBL/GenBank/DDBJ whole genome shotgun (WGS) entry which is preliminary data.</text>
</comment>
<accession>A0ABD5Z5J5</accession>
<dbReference type="Proteomes" id="UP001596447">
    <property type="component" value="Unassembled WGS sequence"/>
</dbReference>
<dbReference type="EMBL" id="JBHTAR010000011">
    <property type="protein sequence ID" value="MFC7200403.1"/>
    <property type="molecule type" value="Genomic_DNA"/>
</dbReference>
<dbReference type="AlphaFoldDB" id="A0ABD5Z5J5"/>